<evidence type="ECO:0000256" key="5">
    <source>
        <dbReference type="ARBA" id="ARBA00023136"/>
    </source>
</evidence>
<evidence type="ECO:0000313" key="8">
    <source>
        <dbReference type="Proteomes" id="UP000188145"/>
    </source>
</evidence>
<feature type="transmembrane region" description="Helical" evidence="6">
    <location>
        <begin position="79"/>
        <end position="101"/>
    </location>
</feature>
<evidence type="ECO:0000256" key="4">
    <source>
        <dbReference type="ARBA" id="ARBA00022989"/>
    </source>
</evidence>
<dbReference type="PANTHER" id="PTHR30250:SF11">
    <property type="entry name" value="O-ANTIGEN TRANSPORTER-RELATED"/>
    <property type="match status" value="1"/>
</dbReference>
<feature type="transmembrane region" description="Helical" evidence="6">
    <location>
        <begin position="31"/>
        <end position="58"/>
    </location>
</feature>
<evidence type="ECO:0000313" key="7">
    <source>
        <dbReference type="EMBL" id="AQP49118.1"/>
    </source>
</evidence>
<dbReference type="Proteomes" id="UP000188145">
    <property type="component" value="Chromosome"/>
</dbReference>
<proteinExistence type="predicted"/>
<organism evidence="7 8">
    <name type="scientific">Tessaracoccus aquimaris</name>
    <dbReference type="NCBI Taxonomy" id="1332264"/>
    <lineage>
        <taxon>Bacteria</taxon>
        <taxon>Bacillati</taxon>
        <taxon>Actinomycetota</taxon>
        <taxon>Actinomycetes</taxon>
        <taxon>Propionibacteriales</taxon>
        <taxon>Propionibacteriaceae</taxon>
        <taxon>Tessaracoccus</taxon>
    </lineage>
</organism>
<feature type="transmembrane region" description="Helical" evidence="6">
    <location>
        <begin position="323"/>
        <end position="342"/>
    </location>
</feature>
<dbReference type="InterPro" id="IPR050833">
    <property type="entry name" value="Poly_Biosynth_Transport"/>
</dbReference>
<evidence type="ECO:0000256" key="3">
    <source>
        <dbReference type="ARBA" id="ARBA00022692"/>
    </source>
</evidence>
<sequence length="417" mass="43075">MGVGGLLRSRAVGAAVAQVWQAVGNFGLQIIAAWTLGAAGLGLISLSLGVIILATALASGMIGDSLVILQRDNPRIRGALLGWALIVAAVSAVVTGVAMAVTLLTPLQAVLFACALVAFQFEELLRRVFMGVMQFWRLVVVDSVAVMGALGSLALVAMFGSVTVEAFFAALLFGQLAAIVVAVLLLPREERWLAPVRGADLRAVWAFGSWRGAQVAVPQLMMTASRVLITAFAGGVALGLVEGARILVAPVLLTVQGLGSYLLSTYVRDKSIGVVELRRRAWRASGLMMGAALLAGAAIFALTGPLGRIVGDIAVERLAVAGWVAYVIASASFQPFASLAAVKGAPRRVFACRVVDASFAAALFVIVLAAGLPAAWAPFVLAAGLVLGGVLVRAAVLAPLTKESPARRATELRIGHA</sequence>
<feature type="transmembrane region" description="Helical" evidence="6">
    <location>
        <begin position="379"/>
        <end position="400"/>
    </location>
</feature>
<feature type="transmembrane region" description="Helical" evidence="6">
    <location>
        <begin position="246"/>
        <end position="263"/>
    </location>
</feature>
<keyword evidence="8" id="KW-1185">Reference proteome</keyword>
<feature type="transmembrane region" description="Helical" evidence="6">
    <location>
        <begin position="166"/>
        <end position="187"/>
    </location>
</feature>
<dbReference type="GO" id="GO:0005886">
    <property type="term" value="C:plasma membrane"/>
    <property type="evidence" value="ECO:0007669"/>
    <property type="project" value="UniProtKB-SubCell"/>
</dbReference>
<feature type="transmembrane region" description="Helical" evidence="6">
    <location>
        <begin position="137"/>
        <end position="160"/>
    </location>
</feature>
<evidence type="ECO:0008006" key="9">
    <source>
        <dbReference type="Google" id="ProtNLM"/>
    </source>
</evidence>
<keyword evidence="5 6" id="KW-0472">Membrane</keyword>
<dbReference type="EMBL" id="CP019606">
    <property type="protein sequence ID" value="AQP49118.1"/>
    <property type="molecule type" value="Genomic_DNA"/>
</dbReference>
<keyword evidence="4 6" id="KW-1133">Transmembrane helix</keyword>
<dbReference type="AlphaFoldDB" id="A0A1Q2CSK6"/>
<evidence type="ECO:0000256" key="1">
    <source>
        <dbReference type="ARBA" id="ARBA00004651"/>
    </source>
</evidence>
<keyword evidence="3 6" id="KW-0812">Transmembrane</keyword>
<evidence type="ECO:0000256" key="6">
    <source>
        <dbReference type="SAM" id="Phobius"/>
    </source>
</evidence>
<dbReference type="STRING" id="1332264.BW730_00735"/>
<evidence type="ECO:0000256" key="2">
    <source>
        <dbReference type="ARBA" id="ARBA00022475"/>
    </source>
</evidence>
<feature type="transmembrane region" description="Helical" evidence="6">
    <location>
        <begin position="284"/>
        <end position="303"/>
    </location>
</feature>
<reference evidence="8" key="1">
    <citation type="submission" date="2017-02" db="EMBL/GenBank/DDBJ databases">
        <title>Tessaracoccus aquaemaris sp. nov., isolated from the intestine of a Korean rockfish, Sebastes schlegelii, in a marine aquaculture pond.</title>
        <authorList>
            <person name="Tak E.J."/>
            <person name="Bae J.-W."/>
        </authorList>
    </citation>
    <scope>NUCLEOTIDE SEQUENCE [LARGE SCALE GENOMIC DNA]</scope>
    <source>
        <strain evidence="8">NSG39</strain>
    </source>
</reference>
<comment type="subcellular location">
    <subcellularLocation>
        <location evidence="1">Cell membrane</location>
        <topology evidence="1">Multi-pass membrane protein</topology>
    </subcellularLocation>
</comment>
<feature type="transmembrane region" description="Helical" evidence="6">
    <location>
        <begin position="354"/>
        <end position="373"/>
    </location>
</feature>
<name>A0A1Q2CSK6_9ACTN</name>
<feature type="transmembrane region" description="Helical" evidence="6">
    <location>
        <begin position="220"/>
        <end position="240"/>
    </location>
</feature>
<dbReference type="KEGG" id="tes:BW730_00735"/>
<feature type="transmembrane region" description="Helical" evidence="6">
    <location>
        <begin position="107"/>
        <end position="125"/>
    </location>
</feature>
<accession>A0A1Q2CSK6</accession>
<dbReference type="PANTHER" id="PTHR30250">
    <property type="entry name" value="PST FAMILY PREDICTED COLANIC ACID TRANSPORTER"/>
    <property type="match status" value="1"/>
</dbReference>
<gene>
    <name evidence="7" type="ORF">BW730_00735</name>
</gene>
<keyword evidence="2" id="KW-1003">Cell membrane</keyword>
<protein>
    <recommendedName>
        <fullName evidence="9">Polysaccharide biosynthesis protein C-terminal domain-containing protein</fullName>
    </recommendedName>
</protein>